<keyword evidence="2" id="KW-1185">Reference proteome</keyword>
<protein>
    <submittedName>
        <fullName evidence="1">Uncharacterized protein</fullName>
    </submittedName>
</protein>
<name>A0ABC9HID8_FASHE</name>
<organism evidence="1 2">
    <name type="scientific">Fasciola hepatica</name>
    <name type="common">Liver fluke</name>
    <dbReference type="NCBI Taxonomy" id="6192"/>
    <lineage>
        <taxon>Eukaryota</taxon>
        <taxon>Metazoa</taxon>
        <taxon>Spiralia</taxon>
        <taxon>Lophotrochozoa</taxon>
        <taxon>Platyhelminthes</taxon>
        <taxon>Trematoda</taxon>
        <taxon>Digenea</taxon>
        <taxon>Plagiorchiida</taxon>
        <taxon>Echinostomata</taxon>
        <taxon>Echinostomatoidea</taxon>
        <taxon>Fasciolidae</taxon>
        <taxon>Fasciola</taxon>
    </lineage>
</organism>
<evidence type="ECO:0000313" key="1">
    <source>
        <dbReference type="EMBL" id="CAM0512048.1"/>
    </source>
</evidence>
<comment type="caution">
    <text evidence="1">The sequence shown here is derived from an EMBL/GenBank/DDBJ whole genome shotgun (WGS) entry which is preliminary data.</text>
</comment>
<gene>
    <name evidence="1" type="ORF">FHB240107_LOCUS4460</name>
</gene>
<dbReference type="AlphaFoldDB" id="A0ABC9HID8"/>
<sequence length="117" mass="12679">MKWAVTKHAMVAGLDTSADRQDAMQRFKSPLLGVGVDPLLHAVALRSLLDRVLSTPGEVSWADMLADPFGDSLAEPLRGMVRVSSVGQFTDVLQLADMARDLFILDVPVVNTAPVYD</sequence>
<dbReference type="EMBL" id="CANUEZ050000192">
    <property type="protein sequence ID" value="CAM0512048.1"/>
    <property type="molecule type" value="Genomic_DNA"/>
</dbReference>
<evidence type="ECO:0000313" key="2">
    <source>
        <dbReference type="Proteomes" id="UP001189180"/>
    </source>
</evidence>
<accession>A0ABC9HID8</accession>
<dbReference type="Proteomes" id="UP001189180">
    <property type="component" value="Unassembled WGS sequence"/>
</dbReference>
<reference evidence="1 2" key="1">
    <citation type="submission" date="2024-08" db="EMBL/GenBank/DDBJ databases">
        <authorList>
            <person name="Paterson S."/>
        </authorList>
    </citation>
    <scope>NUCLEOTIDE SEQUENCE [LARGE SCALE GENOMIC DNA]</scope>
</reference>
<proteinExistence type="predicted"/>